<dbReference type="RefSeq" id="WP_161894285.1">
    <property type="nucleotide sequence ID" value="NZ_BJOV01000002.1"/>
</dbReference>
<dbReference type="EMBL" id="BJOV01000002">
    <property type="protein sequence ID" value="GEE00385.1"/>
    <property type="molecule type" value="Genomic_DNA"/>
</dbReference>
<organism evidence="2 3">
    <name type="scientific">Gordonia spumicola</name>
    <dbReference type="NCBI Taxonomy" id="589161"/>
    <lineage>
        <taxon>Bacteria</taxon>
        <taxon>Bacillati</taxon>
        <taxon>Actinomycetota</taxon>
        <taxon>Actinomycetes</taxon>
        <taxon>Mycobacteriales</taxon>
        <taxon>Gordoniaceae</taxon>
        <taxon>Gordonia</taxon>
    </lineage>
</organism>
<evidence type="ECO:0000256" key="1">
    <source>
        <dbReference type="SAM" id="SignalP"/>
    </source>
</evidence>
<feature type="chain" id="PRO_5029861249" evidence="1">
    <location>
        <begin position="29"/>
        <end position="108"/>
    </location>
</feature>
<accession>A0A7I9V4M3</accession>
<protein>
    <submittedName>
        <fullName evidence="2">Uncharacterized protein</fullName>
    </submittedName>
</protein>
<dbReference type="Proteomes" id="UP000444960">
    <property type="component" value="Unassembled WGS sequence"/>
</dbReference>
<keyword evidence="3" id="KW-1185">Reference proteome</keyword>
<sequence length="108" mass="10892">MSKNIIKTTIATALAGAGLLLGAGLASAETAPSVAPDGQYLLIHVSVASPLPTGVDVATVRDGAVIVGGRALPGVTAERIDWDGNGRIDAADPILAMKGDYSIGELRR</sequence>
<gene>
    <name evidence="2" type="ORF">nbrc107696_08310</name>
</gene>
<comment type="caution">
    <text evidence="2">The sequence shown here is derived from an EMBL/GenBank/DDBJ whole genome shotgun (WGS) entry which is preliminary data.</text>
</comment>
<keyword evidence="1" id="KW-0732">Signal</keyword>
<feature type="signal peptide" evidence="1">
    <location>
        <begin position="1"/>
        <end position="28"/>
    </location>
</feature>
<reference evidence="3" key="1">
    <citation type="submission" date="2019-06" db="EMBL/GenBank/DDBJ databases">
        <title>Gordonia isolated from sludge of a wastewater treatment plant.</title>
        <authorList>
            <person name="Tamura T."/>
            <person name="Aoyama K."/>
            <person name="Kang Y."/>
            <person name="Saito S."/>
            <person name="Akiyama N."/>
            <person name="Yazawa K."/>
            <person name="Gonoi T."/>
            <person name="Mikami Y."/>
        </authorList>
    </citation>
    <scope>NUCLEOTIDE SEQUENCE [LARGE SCALE GENOMIC DNA]</scope>
    <source>
        <strain evidence="3">NBRC 107696</strain>
    </source>
</reference>
<evidence type="ECO:0000313" key="3">
    <source>
        <dbReference type="Proteomes" id="UP000444960"/>
    </source>
</evidence>
<dbReference type="AlphaFoldDB" id="A0A7I9V4M3"/>
<evidence type="ECO:0000313" key="2">
    <source>
        <dbReference type="EMBL" id="GEE00385.1"/>
    </source>
</evidence>
<proteinExistence type="predicted"/>
<name>A0A7I9V4M3_9ACTN</name>